<feature type="domain" description="Glycosyltransferase 2-like" evidence="1">
    <location>
        <begin position="9"/>
        <end position="154"/>
    </location>
</feature>
<dbReference type="SUPFAM" id="SSF53448">
    <property type="entry name" value="Nucleotide-diphospho-sugar transferases"/>
    <property type="match status" value="1"/>
</dbReference>
<name>A0A1L3JI00_9FLAO</name>
<evidence type="ECO:0000313" key="3">
    <source>
        <dbReference type="Proteomes" id="UP000181898"/>
    </source>
</evidence>
<dbReference type="PANTHER" id="PTHR43179:SF7">
    <property type="entry name" value="RHAMNOSYLTRANSFERASE WBBL"/>
    <property type="match status" value="1"/>
</dbReference>
<dbReference type="PANTHER" id="PTHR43179">
    <property type="entry name" value="RHAMNOSYLTRANSFERASE WBBL"/>
    <property type="match status" value="1"/>
</dbReference>
<evidence type="ECO:0000259" key="1">
    <source>
        <dbReference type="Pfam" id="PF00535"/>
    </source>
</evidence>
<dbReference type="EMBL" id="CP018155">
    <property type="protein sequence ID" value="APG64703.1"/>
    <property type="molecule type" value="Genomic_DNA"/>
</dbReference>
<sequence>MKNKIIDVSIIFVNYNTAKLTCQAIASVIKNTSGILYEIIVVDNDSKDESVKLISESFPSIKLIENKTNEGFGRANNVGLRIAKGKYCFLLNTDTYLLNNAIKILFDFMESAKNKNVAVVGGMLFKQNLETNVFAGSFPDYQNFINNSFLKHFYKYKKPRSINNIPRPPKTSIEVDYVSGADFFVRKEVLDKIGVFDKRFFLYFEETELCFRIKQKLPNTKCMIEPKAEIVHISQGSNKDTARNLRFRKQFIKSKAIYYSITEGLFKGFLFRIVSLKRLYFNEK</sequence>
<dbReference type="Pfam" id="PF00535">
    <property type="entry name" value="Glycos_transf_2"/>
    <property type="match status" value="1"/>
</dbReference>
<dbReference type="AlphaFoldDB" id="A0A1L3JI00"/>
<gene>
    <name evidence="2" type="ORF">LPB136_04710</name>
</gene>
<proteinExistence type="predicted"/>
<dbReference type="InterPro" id="IPR001173">
    <property type="entry name" value="Glyco_trans_2-like"/>
</dbReference>
<organism evidence="2 3">
    <name type="scientific">Tenacibaculum todarodis</name>
    <dbReference type="NCBI Taxonomy" id="1850252"/>
    <lineage>
        <taxon>Bacteria</taxon>
        <taxon>Pseudomonadati</taxon>
        <taxon>Bacteroidota</taxon>
        <taxon>Flavobacteriia</taxon>
        <taxon>Flavobacteriales</taxon>
        <taxon>Flavobacteriaceae</taxon>
        <taxon>Tenacibaculum</taxon>
    </lineage>
</organism>
<dbReference type="CDD" id="cd04186">
    <property type="entry name" value="GT_2_like_c"/>
    <property type="match status" value="1"/>
</dbReference>
<dbReference type="STRING" id="1850252.LPB136_04710"/>
<protein>
    <recommendedName>
        <fullName evidence="1">Glycosyltransferase 2-like domain-containing protein</fullName>
    </recommendedName>
</protein>
<dbReference type="KEGG" id="ten:LPB136_04710"/>
<dbReference type="InterPro" id="IPR029044">
    <property type="entry name" value="Nucleotide-diphossugar_trans"/>
</dbReference>
<dbReference type="Gene3D" id="3.90.550.10">
    <property type="entry name" value="Spore Coat Polysaccharide Biosynthesis Protein SpsA, Chain A"/>
    <property type="match status" value="1"/>
</dbReference>
<accession>A0A1L3JI00</accession>
<keyword evidence="3" id="KW-1185">Reference proteome</keyword>
<evidence type="ECO:0000313" key="2">
    <source>
        <dbReference type="EMBL" id="APG64703.1"/>
    </source>
</evidence>
<reference evidence="2 3" key="1">
    <citation type="submission" date="2016-11" db="EMBL/GenBank/DDBJ databases">
        <title>Tenacibaculum sp. LPB0136, isolated from marine environment.</title>
        <authorList>
            <person name="Kim E."/>
            <person name="Yi H."/>
        </authorList>
    </citation>
    <scope>NUCLEOTIDE SEQUENCE [LARGE SCALE GENOMIC DNA]</scope>
    <source>
        <strain evidence="2 3">LPB0136</strain>
    </source>
</reference>
<dbReference type="Proteomes" id="UP000181898">
    <property type="component" value="Chromosome"/>
</dbReference>